<evidence type="ECO:0000313" key="1">
    <source>
        <dbReference type="EMBL" id="MBX7483449.1"/>
    </source>
</evidence>
<keyword evidence="1" id="KW-0328">Glycosyltransferase</keyword>
<keyword evidence="2" id="KW-1185">Reference proteome</keyword>
<name>A0ABS7JC82_9SPHN</name>
<keyword evidence="1" id="KW-0808">Transferase</keyword>
<gene>
    <name evidence="1" type="ORF">K3174_12985</name>
</gene>
<sequence length="341" mass="37995">MDPSSRSPRIALAPRSAKFNRFTGLFGDALERCGANVVAYKPWLADIAQQDIVLYHWPHRLFEGEGFLHRLKTLTRLLMARWRRNTRIVWVAHNVTQHEGNADPSLMERLLVRNLDGIVYLSETSRNLVHSTYSTAGGIVELVTVHGAYESEPPQPFLPPGAREPVRLLNFGLVRPYKNLDDLVRAAGQLDAATAEVTICGRRHDREYARTLDRAAAGLDSVRMALSDDIVPDKDLDRAIDASHGVVLPYRDILHSGAAIHALSRGRPVLVPAIGAMPELAELMGDRWVQLYADELTVDVLDGFARHARTIPASAVPDLEQLSWQRVERDLSGFLARLMAV</sequence>
<accession>A0ABS7JC82</accession>
<dbReference type="Gene3D" id="3.40.50.2000">
    <property type="entry name" value="Glycogen Phosphorylase B"/>
    <property type="match status" value="1"/>
</dbReference>
<dbReference type="EMBL" id="JAIGNO010000009">
    <property type="protein sequence ID" value="MBX7483449.1"/>
    <property type="molecule type" value="Genomic_DNA"/>
</dbReference>
<evidence type="ECO:0000313" key="2">
    <source>
        <dbReference type="Proteomes" id="UP000755104"/>
    </source>
</evidence>
<comment type="caution">
    <text evidence="1">The sequence shown here is derived from an EMBL/GenBank/DDBJ whole genome shotgun (WGS) entry which is preliminary data.</text>
</comment>
<dbReference type="GO" id="GO:0016757">
    <property type="term" value="F:glycosyltransferase activity"/>
    <property type="evidence" value="ECO:0007669"/>
    <property type="project" value="UniProtKB-KW"/>
</dbReference>
<reference evidence="1 2" key="1">
    <citation type="submission" date="2021-08" db="EMBL/GenBank/DDBJ databases">
        <title>Comparative Genomics Analysis of the Genus Qipengyuania Reveals Extensive Genetic Diversity and Metabolic Versatility, Including the Description of Fifteen Novel Species.</title>
        <authorList>
            <person name="Liu Y."/>
        </authorList>
    </citation>
    <scope>NUCLEOTIDE SEQUENCE [LARGE SCALE GENOMIC DNA]</scope>
    <source>
        <strain evidence="1 2">6D47A</strain>
    </source>
</reference>
<dbReference type="Pfam" id="PF13692">
    <property type="entry name" value="Glyco_trans_1_4"/>
    <property type="match status" value="1"/>
</dbReference>
<protein>
    <submittedName>
        <fullName evidence="1">Glycosyltransferase</fullName>
        <ecNumber evidence="1">2.4.-.-</ecNumber>
    </submittedName>
</protein>
<dbReference type="SUPFAM" id="SSF53756">
    <property type="entry name" value="UDP-Glycosyltransferase/glycogen phosphorylase"/>
    <property type="match status" value="1"/>
</dbReference>
<dbReference type="Proteomes" id="UP000755104">
    <property type="component" value="Unassembled WGS sequence"/>
</dbReference>
<proteinExistence type="predicted"/>
<dbReference type="EC" id="2.4.-.-" evidence="1"/>
<organism evidence="1 2">
    <name type="scientific">Qipengyuania qiaonensis</name>
    <dbReference type="NCBI Taxonomy" id="2867240"/>
    <lineage>
        <taxon>Bacteria</taxon>
        <taxon>Pseudomonadati</taxon>
        <taxon>Pseudomonadota</taxon>
        <taxon>Alphaproteobacteria</taxon>
        <taxon>Sphingomonadales</taxon>
        <taxon>Erythrobacteraceae</taxon>
        <taxon>Qipengyuania</taxon>
    </lineage>
</organism>